<proteinExistence type="predicted"/>
<keyword evidence="2" id="KW-1185">Reference proteome</keyword>
<dbReference type="Proteomes" id="UP001207468">
    <property type="component" value="Unassembled WGS sequence"/>
</dbReference>
<accession>A0ACC0TX98</accession>
<protein>
    <submittedName>
        <fullName evidence="1">Armadillo-type protein</fullName>
    </submittedName>
</protein>
<organism evidence="1 2">
    <name type="scientific">Russula earlei</name>
    <dbReference type="NCBI Taxonomy" id="71964"/>
    <lineage>
        <taxon>Eukaryota</taxon>
        <taxon>Fungi</taxon>
        <taxon>Dikarya</taxon>
        <taxon>Basidiomycota</taxon>
        <taxon>Agaricomycotina</taxon>
        <taxon>Agaricomycetes</taxon>
        <taxon>Russulales</taxon>
        <taxon>Russulaceae</taxon>
        <taxon>Russula</taxon>
    </lineage>
</organism>
<evidence type="ECO:0000313" key="2">
    <source>
        <dbReference type="Proteomes" id="UP001207468"/>
    </source>
</evidence>
<reference evidence="1" key="1">
    <citation type="submission" date="2021-03" db="EMBL/GenBank/DDBJ databases">
        <title>Evolutionary priming and transition to the ectomycorrhizal habit in an iconic lineage of mushroom-forming fungi: is preadaptation a requirement?</title>
        <authorList>
            <consortium name="DOE Joint Genome Institute"/>
            <person name="Looney B.P."/>
            <person name="Miyauchi S."/>
            <person name="Morin E."/>
            <person name="Drula E."/>
            <person name="Courty P.E."/>
            <person name="Chicoki N."/>
            <person name="Fauchery L."/>
            <person name="Kohler A."/>
            <person name="Kuo A."/>
            <person name="LaButti K."/>
            <person name="Pangilinan J."/>
            <person name="Lipzen A."/>
            <person name="Riley R."/>
            <person name="Andreopoulos W."/>
            <person name="He G."/>
            <person name="Johnson J."/>
            <person name="Barry K.W."/>
            <person name="Grigoriev I.V."/>
            <person name="Nagy L."/>
            <person name="Hibbett D."/>
            <person name="Henrissat B."/>
            <person name="Matheny P.B."/>
            <person name="Labbe J."/>
            <person name="Martin A.F."/>
        </authorList>
    </citation>
    <scope>NUCLEOTIDE SEQUENCE</scope>
    <source>
        <strain evidence="1">BPL698</strain>
    </source>
</reference>
<gene>
    <name evidence="1" type="ORF">F5148DRAFT_1290453</name>
</gene>
<comment type="caution">
    <text evidence="1">The sequence shown here is derived from an EMBL/GenBank/DDBJ whole genome shotgun (WGS) entry which is preliminary data.</text>
</comment>
<dbReference type="EMBL" id="JAGFNK010000401">
    <property type="protein sequence ID" value="KAI9450953.1"/>
    <property type="molecule type" value="Genomic_DNA"/>
</dbReference>
<sequence length="1645" mass="180431">MANALGRLIRFIRSIFVPAASIIGFSSLLTFFFVLYQPTRGPGDLQRLGWQSWDVVYPLSTTNLPDSTDSEAENLQTPTSGDHDADVDWWNVTTSTTTNPVDSASLPLDVWAPLLPHDTGLSEITVVRCMFDLTMIDLCVPSSTSSDDAIKGRWVRVPRDLNFQSGMWHLVRGSALSAIVPDLDIQLLPSGVTPSGGRDWVRASLSLRDGVVRAPPLFLWYRKDKTIEDISEDERQSLITELNVLYGDDDPWYGFERLSPPTTEKSALPPHAPPLHFSHDGRFKIMQIADLHFSVGPGPCRDPSSPCGGGAYAYTKSLIERALDWEKPDLVVFTGDQLNGQGTTWDAMSVLAKFAAPVISRRIPWAAVFGNHDDEDARGSGFRRDQLRLMQGLPYSLVQAGPEDIHGVGNYVLKISSADPSKTHLLTLYFLDSGAYVPSVIDWIGFLRSTDYDYIHQSQIDWFLQESSSINPITRPFTPDGSKDFGNMWDRQQHPPIRQKLAKPNALMFFHIPLQESYGTPDTDPLTELPLDVGSSDLEEPGSAKKNGGFFLNGLLRALETPHRGAGGIPEPSFVQNLHNLLLQSTTNDTIQLKAATAQLNKEYYKDPACIPALTSIIADSHEIPVRQLAAIEMRKRVSANSGNLWLQVPQQDRERLKTQLPVIVLHDALVRHSTARVIAAIAGIEMPVNGWPHLLPFLLETSTSSEVAHREVGIYILYTVLETIVEGFQEHLQRFFELFGTLLRDPESADVRVTTVRSLGTIAQYIDTDDKDDIKSFQSLLPLMIEVLAQRLEAGDEANARHLFDVFETLLILEIPLLSSHIPQLVQFFIQAGSNRNIDAELRILALNALNWTVQYKKSKIQSNNLAAAILNGLMPITTEEEPEDIDDDAPARSALRIIDTLATSLPPTQVFPALRAQIQQYFSSPDGSYRRGAMLALGVSVEGCSEYMTPLMSQVWPVVEAGLQDSDAGVRRATCVAVSCLCEWLEDECVSRHAVLVPAIMALVADPATQRSACTALDALLEVLHDVIDQYLPLIMERLSDLLETAPLNVKAVVTGAIGSAAHASKDQFTQYFQGTMHRMQHFLVLTGEGEETELRGITMDTVGTFAEAVGKDLFRPYYEPLMKQAFQGVELGSARLRECSFLFFGVMAGVFGEEFASSLPAVVPSLIVSLRQEENGQEAQPLMVGDVTAFASGSSPANAISVGDGTGDTEEVEIDLDKALEVNSAVAVEKEIAADTLGTLFAATREHFLPFVEQTVLELIALLSHYYEGIRKSATDSLLKIIRTFYDLSGQPEWKPGASVQQPLNQNVKDLIDRTVPELLQMYEGEDHKGVASALCIGLAESVNKIGPAFLENYYDKFCSIVKEILEQKAMCQQDPDQDADEEAPDDQAEYDSVLISAAGDLVAAMANALGSDFSPAFNTFYPLIAKYYKKSRSLSDRSSAIGCLAEIISGMKEAITPSTEPLLELLWRAVSDPDAEVQSNAAFATGLLVENSDQDLSPQYIALLGALQPLFNQSADAPAPRLNARDNACGAVARLILRNASAVPLAQVLPVLFGALPLRNDFLENRPVFRAVLYLFQTQPDVLSPYLDGLLHVFAHVLDPSGVDQIGDEIRGGLIGLIGALNSQSPEKVQQAGLVPFVPGG</sequence>
<name>A0ACC0TX98_9AGAM</name>
<evidence type="ECO:0000313" key="1">
    <source>
        <dbReference type="EMBL" id="KAI9450953.1"/>
    </source>
</evidence>